<keyword evidence="3" id="KW-1185">Reference proteome</keyword>
<name>A0ABN2MPM9_9ACTN</name>
<reference evidence="2 3" key="1">
    <citation type="journal article" date="2019" name="Int. J. Syst. Evol. Microbiol.">
        <title>The Global Catalogue of Microorganisms (GCM) 10K type strain sequencing project: providing services to taxonomists for standard genome sequencing and annotation.</title>
        <authorList>
            <consortium name="The Broad Institute Genomics Platform"/>
            <consortium name="The Broad Institute Genome Sequencing Center for Infectious Disease"/>
            <person name="Wu L."/>
            <person name="Ma J."/>
        </authorList>
    </citation>
    <scope>NUCLEOTIDE SEQUENCE [LARGE SCALE GENOMIC DNA]</scope>
    <source>
        <strain evidence="2 3">JCM 13250</strain>
    </source>
</reference>
<dbReference type="Proteomes" id="UP001500218">
    <property type="component" value="Unassembled WGS sequence"/>
</dbReference>
<dbReference type="InterPro" id="IPR050490">
    <property type="entry name" value="Bact_solute-bd_prot1"/>
</dbReference>
<comment type="caution">
    <text evidence="2">The sequence shown here is derived from an EMBL/GenBank/DDBJ whole genome shotgun (WGS) entry which is preliminary data.</text>
</comment>
<keyword evidence="1" id="KW-0732">Signal</keyword>
<accession>A0ABN2MPM9</accession>
<feature type="signal peptide" evidence="1">
    <location>
        <begin position="1"/>
        <end position="26"/>
    </location>
</feature>
<evidence type="ECO:0000256" key="1">
    <source>
        <dbReference type="SAM" id="SignalP"/>
    </source>
</evidence>
<dbReference type="Pfam" id="PF13416">
    <property type="entry name" value="SBP_bac_8"/>
    <property type="match status" value="1"/>
</dbReference>
<gene>
    <name evidence="2" type="ORF">GCM10009682_59370</name>
</gene>
<dbReference type="PANTHER" id="PTHR43649:SF32">
    <property type="entry name" value="SUGAR BINDING SECRETED PROTEIN"/>
    <property type="match status" value="1"/>
</dbReference>
<dbReference type="PANTHER" id="PTHR43649">
    <property type="entry name" value="ARABINOSE-BINDING PROTEIN-RELATED"/>
    <property type="match status" value="1"/>
</dbReference>
<proteinExistence type="predicted"/>
<dbReference type="InterPro" id="IPR006059">
    <property type="entry name" value="SBP"/>
</dbReference>
<evidence type="ECO:0000313" key="3">
    <source>
        <dbReference type="Proteomes" id="UP001500218"/>
    </source>
</evidence>
<sequence length="432" mass="46214">MSVTQRRMRKAAAVALVAAVALGAAACSKKEEPSGGDNGGKIKLIVDSFGEFGYDELIKQYMASHPNIEIEQRKTAKLDDYKPQLVKYLAAGTGAGDVVGLEEGIINEFKAQPDNWIDLKQYTGDLSGDFLSWKYDAGKTADGSKLLGLPTDVGGLAMCYRTDLFKKAGLPVERDAVSKLWPTWDDFIKVGTDYKAKTGKALIDSVTTEFSAIMTQLGEPLFYDRQNNVVAGTSQSVKGAWDKAVQMINAGISSKTATWSEDWSAGFKKDTFAVVACPSWMLGIIEGNSGPENKGKWDVAAVPGGGGNWGGSWLSVPKQSAHPKEAAELAKFLTSADSQVAAFKAKGPLPSNLKALDNPDFQAYKNPYFSDAPVGAIFGAGAKTLQPVYLGPKHAAIKERAFEPALQSIEQGKVAADKAWTNALAEAEKQAK</sequence>
<dbReference type="EMBL" id="BAAALT010000277">
    <property type="protein sequence ID" value="GAA1833097.1"/>
    <property type="molecule type" value="Genomic_DNA"/>
</dbReference>
<organism evidence="2 3">
    <name type="scientific">Luedemannella flava</name>
    <dbReference type="NCBI Taxonomy" id="349316"/>
    <lineage>
        <taxon>Bacteria</taxon>
        <taxon>Bacillati</taxon>
        <taxon>Actinomycetota</taxon>
        <taxon>Actinomycetes</taxon>
        <taxon>Micromonosporales</taxon>
        <taxon>Micromonosporaceae</taxon>
        <taxon>Luedemannella</taxon>
    </lineage>
</organism>
<dbReference type="RefSeq" id="WP_344139474.1">
    <property type="nucleotide sequence ID" value="NZ_BAAALT010000277.1"/>
</dbReference>
<protein>
    <submittedName>
        <fullName evidence="2">Extracellular solute-binding protein</fullName>
    </submittedName>
</protein>
<dbReference type="Gene3D" id="3.40.190.10">
    <property type="entry name" value="Periplasmic binding protein-like II"/>
    <property type="match status" value="1"/>
</dbReference>
<dbReference type="PROSITE" id="PS51257">
    <property type="entry name" value="PROKAR_LIPOPROTEIN"/>
    <property type="match status" value="1"/>
</dbReference>
<feature type="chain" id="PRO_5046807426" evidence="1">
    <location>
        <begin position="27"/>
        <end position="432"/>
    </location>
</feature>
<evidence type="ECO:0000313" key="2">
    <source>
        <dbReference type="EMBL" id="GAA1833097.1"/>
    </source>
</evidence>
<dbReference type="SUPFAM" id="SSF53850">
    <property type="entry name" value="Periplasmic binding protein-like II"/>
    <property type="match status" value="1"/>
</dbReference>